<sequence>SGKIQAENPGEKEGASGSEAVETHKHSAQTAVQETGRIFTELIKSIEKRWSEATKLIRAQEKAAVNRAEEIMKNLEREIADQKKRDDETEVLSHTEDPIQYLQ</sequence>
<feature type="region of interest" description="Disordered" evidence="1">
    <location>
        <begin position="1"/>
        <end position="33"/>
    </location>
</feature>
<dbReference type="AlphaFoldDB" id="A0A8J4UJ57"/>
<comment type="caution">
    <text evidence="3">The sequence shown here is derived from an EMBL/GenBank/DDBJ whole genome shotgun (WGS) entry which is preliminary data.</text>
</comment>
<evidence type="ECO:0000313" key="4">
    <source>
        <dbReference type="Proteomes" id="UP000727407"/>
    </source>
</evidence>
<keyword evidence="3" id="KW-0436">Ligase</keyword>
<keyword evidence="4" id="KW-1185">Reference proteome</keyword>
<name>A0A8J4UJ57_CLAMG</name>
<gene>
    <name evidence="3" type="ORF">DAT39_011432</name>
</gene>
<dbReference type="Pfam" id="PF25600">
    <property type="entry name" value="TRIM_CC"/>
    <property type="match status" value="1"/>
</dbReference>
<reference evidence="3" key="1">
    <citation type="submission" date="2020-07" db="EMBL/GenBank/DDBJ databases">
        <title>Clarias magur genome sequencing, assembly and annotation.</title>
        <authorList>
            <person name="Kushwaha B."/>
            <person name="Kumar R."/>
            <person name="Das P."/>
            <person name="Joshi C.G."/>
            <person name="Kumar D."/>
            <person name="Nagpure N.S."/>
            <person name="Pandey M."/>
            <person name="Agarwal S."/>
            <person name="Srivastava S."/>
            <person name="Singh M."/>
            <person name="Sahoo L."/>
            <person name="Jayasankar P."/>
            <person name="Meher P.K."/>
            <person name="Koringa P.G."/>
            <person name="Iquebal M.A."/>
            <person name="Das S.P."/>
            <person name="Bit A."/>
            <person name="Patnaik S."/>
            <person name="Patel N."/>
            <person name="Shah T.M."/>
            <person name="Hinsu A."/>
            <person name="Jena J.K."/>
        </authorList>
    </citation>
    <scope>NUCLEOTIDE SEQUENCE</scope>
    <source>
        <strain evidence="3">CIFAMagur01</strain>
        <tissue evidence="3">Testis</tissue>
    </source>
</reference>
<accession>A0A8J4UJ57</accession>
<dbReference type="OrthoDB" id="9903688at2759"/>
<dbReference type="EMBL" id="QNUK01000185">
    <property type="protein sequence ID" value="KAF5898857.1"/>
    <property type="molecule type" value="Genomic_DNA"/>
</dbReference>
<evidence type="ECO:0000259" key="2">
    <source>
        <dbReference type="Pfam" id="PF25600"/>
    </source>
</evidence>
<organism evidence="3 4">
    <name type="scientific">Clarias magur</name>
    <name type="common">Asian catfish</name>
    <name type="synonym">Macropteronotus magur</name>
    <dbReference type="NCBI Taxonomy" id="1594786"/>
    <lineage>
        <taxon>Eukaryota</taxon>
        <taxon>Metazoa</taxon>
        <taxon>Chordata</taxon>
        <taxon>Craniata</taxon>
        <taxon>Vertebrata</taxon>
        <taxon>Euteleostomi</taxon>
        <taxon>Actinopterygii</taxon>
        <taxon>Neopterygii</taxon>
        <taxon>Teleostei</taxon>
        <taxon>Ostariophysi</taxon>
        <taxon>Siluriformes</taxon>
        <taxon>Clariidae</taxon>
        <taxon>Clarias</taxon>
    </lineage>
</organism>
<evidence type="ECO:0000313" key="3">
    <source>
        <dbReference type="EMBL" id="KAF5898857.1"/>
    </source>
</evidence>
<dbReference type="InterPro" id="IPR058030">
    <property type="entry name" value="TRIM8/14/16/25/29/45/65_CC"/>
</dbReference>
<protein>
    <submittedName>
        <fullName evidence="3">E3 ubiquitin/ISG15 ligase TRIM25-like</fullName>
    </submittedName>
</protein>
<feature type="non-terminal residue" evidence="3">
    <location>
        <position position="103"/>
    </location>
</feature>
<feature type="non-terminal residue" evidence="3">
    <location>
        <position position="1"/>
    </location>
</feature>
<proteinExistence type="predicted"/>
<feature type="domain" description="TRIM8/14/16/25/29/45/65 coiled-coil region" evidence="2">
    <location>
        <begin position="18"/>
        <end position="103"/>
    </location>
</feature>
<dbReference type="Proteomes" id="UP000727407">
    <property type="component" value="Unassembled WGS sequence"/>
</dbReference>
<dbReference type="GO" id="GO:0016874">
    <property type="term" value="F:ligase activity"/>
    <property type="evidence" value="ECO:0007669"/>
    <property type="project" value="UniProtKB-KW"/>
</dbReference>
<feature type="region of interest" description="Disordered" evidence="1">
    <location>
        <begin position="81"/>
        <end position="103"/>
    </location>
</feature>
<evidence type="ECO:0000256" key="1">
    <source>
        <dbReference type="SAM" id="MobiDB-lite"/>
    </source>
</evidence>
<feature type="compositionally biased region" description="Basic and acidic residues" evidence="1">
    <location>
        <begin position="81"/>
        <end position="97"/>
    </location>
</feature>